<feature type="transmembrane region" description="Helical" evidence="8">
    <location>
        <begin position="578"/>
        <end position="600"/>
    </location>
</feature>
<dbReference type="Proteomes" id="UP001642487">
    <property type="component" value="Chromosome 5"/>
</dbReference>
<gene>
    <name evidence="10" type="ORF">CITCOLO1_LOCUS15404</name>
</gene>
<organism evidence="10 11">
    <name type="scientific">Citrullus colocynthis</name>
    <name type="common">colocynth</name>
    <dbReference type="NCBI Taxonomy" id="252529"/>
    <lineage>
        <taxon>Eukaryota</taxon>
        <taxon>Viridiplantae</taxon>
        <taxon>Streptophyta</taxon>
        <taxon>Embryophyta</taxon>
        <taxon>Tracheophyta</taxon>
        <taxon>Spermatophyta</taxon>
        <taxon>Magnoliopsida</taxon>
        <taxon>eudicotyledons</taxon>
        <taxon>Gunneridae</taxon>
        <taxon>Pentapetalae</taxon>
        <taxon>rosids</taxon>
        <taxon>fabids</taxon>
        <taxon>Cucurbitales</taxon>
        <taxon>Cucurbitaceae</taxon>
        <taxon>Benincaseae</taxon>
        <taxon>Citrullus</taxon>
    </lineage>
</organism>
<keyword evidence="11" id="KW-1185">Reference proteome</keyword>
<keyword evidence="7 8" id="KW-0472">Membrane</keyword>
<dbReference type="InterPro" id="IPR017871">
    <property type="entry name" value="ABC_transporter-like_CS"/>
</dbReference>
<accession>A0ABP0YSB0</accession>
<evidence type="ECO:0000256" key="3">
    <source>
        <dbReference type="ARBA" id="ARBA00022692"/>
    </source>
</evidence>
<comment type="subcellular location">
    <subcellularLocation>
        <location evidence="1">Membrane</location>
        <topology evidence="1">Multi-pass membrane protein</topology>
    </subcellularLocation>
</comment>
<sequence>MAATGGDNFSYFTNSELELREFGRRPTLGELLKRVEDAQSPDHRVVDVSYGCSYPAAAPLLYPFKLSFRNLSYSVKVPRRSGGSSVPENLAAEGNGGRVKLLLNDISGEAREGEIMAVLGASGSGKSTLIDALADRIAKGKLKGTIRLNDEVLEAGLLKVISAYVMQDDLLFPMLTVEETLMFSAEFRLPRSLSKSKKKVRVQALIDQLGLTTAANTVIGDEGHRGVSGGERRRVSIGIDIIHDPILLFLDEPTSGLDSTSAFMVVKVLQRIAQSGSIVIMSIHQPSYRILSLLDRLIFLSHGQTVYSGSPMDLPDFFAEFGHPIPENENRTEFALDLVRDLEETAGGTKSMVEHNKSWQRKTMNHSKGHNIHHDSSHRFHLRLKDAISASISRGKLVSGAPIDSNHSSSFSKFSNPMLTEILVIAKRSIVNSRRMPELFGIRLGAVLITGVILATMFWHLDNSPKGIQERLGFFAFAMSTTFYTCAEAIPVFLQERYIFMRETAYNAYRRSSYVLAHSLISIPSLIILSLTFAGTTYFAVGLASGFSHFVFFFFAVLAAFWAGSSFVTFLSGVVSHVMLGYTVVVAILAYFLLFSGFFLSRDRMPPYWIWFHYMSLVKYPYEAVLQNEFGREAECFIRGVQMFDNTPLAAVPAISKVELLESMGKTLGLNITGSTCVTTGSDVLRQQGITDLSKWSCIWITMAWGFLFRILFYFALLFGSKNKRK</sequence>
<proteinExistence type="predicted"/>
<feature type="transmembrane region" description="Helical" evidence="8">
    <location>
        <begin position="440"/>
        <end position="461"/>
    </location>
</feature>
<dbReference type="SUPFAM" id="SSF52540">
    <property type="entry name" value="P-loop containing nucleoside triphosphate hydrolases"/>
    <property type="match status" value="1"/>
</dbReference>
<dbReference type="InterPro" id="IPR050352">
    <property type="entry name" value="ABCG_transporters"/>
</dbReference>
<keyword evidence="2" id="KW-0813">Transport</keyword>
<dbReference type="InterPro" id="IPR043926">
    <property type="entry name" value="ABCG_dom"/>
</dbReference>
<dbReference type="PROSITE" id="PS50893">
    <property type="entry name" value="ABC_TRANSPORTER_2"/>
    <property type="match status" value="1"/>
</dbReference>
<dbReference type="InterPro" id="IPR027417">
    <property type="entry name" value="P-loop_NTPase"/>
</dbReference>
<dbReference type="InterPro" id="IPR013525">
    <property type="entry name" value="ABC2_TM"/>
</dbReference>
<evidence type="ECO:0000256" key="5">
    <source>
        <dbReference type="ARBA" id="ARBA00022840"/>
    </source>
</evidence>
<dbReference type="Gene3D" id="3.40.50.300">
    <property type="entry name" value="P-loop containing nucleotide triphosphate hydrolases"/>
    <property type="match status" value="1"/>
</dbReference>
<evidence type="ECO:0000256" key="4">
    <source>
        <dbReference type="ARBA" id="ARBA00022741"/>
    </source>
</evidence>
<dbReference type="SMART" id="SM00382">
    <property type="entry name" value="AAA"/>
    <property type="match status" value="1"/>
</dbReference>
<evidence type="ECO:0000259" key="9">
    <source>
        <dbReference type="PROSITE" id="PS50893"/>
    </source>
</evidence>
<keyword evidence="6 8" id="KW-1133">Transmembrane helix</keyword>
<name>A0ABP0YSB0_9ROSI</name>
<evidence type="ECO:0000256" key="1">
    <source>
        <dbReference type="ARBA" id="ARBA00004141"/>
    </source>
</evidence>
<dbReference type="PANTHER" id="PTHR48041:SF109">
    <property type="entry name" value="ABC TRANSPORTER G FAMILY MEMBER 20"/>
    <property type="match status" value="1"/>
</dbReference>
<feature type="transmembrane region" description="Helical" evidence="8">
    <location>
        <begin position="547"/>
        <end position="571"/>
    </location>
</feature>
<evidence type="ECO:0000313" key="11">
    <source>
        <dbReference type="Proteomes" id="UP001642487"/>
    </source>
</evidence>
<protein>
    <recommendedName>
        <fullName evidence="9">ABC transporter domain-containing protein</fullName>
    </recommendedName>
</protein>
<feature type="transmembrane region" description="Helical" evidence="8">
    <location>
        <begin position="473"/>
        <end position="494"/>
    </location>
</feature>
<dbReference type="InterPro" id="IPR003439">
    <property type="entry name" value="ABC_transporter-like_ATP-bd"/>
</dbReference>
<keyword evidence="4" id="KW-0547">Nucleotide-binding</keyword>
<evidence type="ECO:0000256" key="8">
    <source>
        <dbReference type="SAM" id="Phobius"/>
    </source>
</evidence>
<feature type="transmembrane region" description="Helical" evidence="8">
    <location>
        <begin position="699"/>
        <end position="720"/>
    </location>
</feature>
<dbReference type="InterPro" id="IPR003593">
    <property type="entry name" value="AAA+_ATPase"/>
</dbReference>
<dbReference type="Pfam" id="PF00005">
    <property type="entry name" value="ABC_tran"/>
    <property type="match status" value="1"/>
</dbReference>
<dbReference type="Pfam" id="PF01061">
    <property type="entry name" value="ABC2_membrane"/>
    <property type="match status" value="1"/>
</dbReference>
<dbReference type="EMBL" id="OZ021739">
    <property type="protein sequence ID" value="CAK9323229.1"/>
    <property type="molecule type" value="Genomic_DNA"/>
</dbReference>
<dbReference type="PANTHER" id="PTHR48041">
    <property type="entry name" value="ABC TRANSPORTER G FAMILY MEMBER 28"/>
    <property type="match status" value="1"/>
</dbReference>
<keyword evidence="5" id="KW-0067">ATP-binding</keyword>
<evidence type="ECO:0000256" key="6">
    <source>
        <dbReference type="ARBA" id="ARBA00022989"/>
    </source>
</evidence>
<feature type="domain" description="ABC transporter" evidence="9">
    <location>
        <begin position="66"/>
        <end position="327"/>
    </location>
</feature>
<evidence type="ECO:0000313" key="10">
    <source>
        <dbReference type="EMBL" id="CAK9323229.1"/>
    </source>
</evidence>
<reference evidence="10 11" key="1">
    <citation type="submission" date="2024-03" db="EMBL/GenBank/DDBJ databases">
        <authorList>
            <person name="Gkanogiannis A."/>
            <person name="Becerra Lopez-Lavalle L."/>
        </authorList>
    </citation>
    <scope>NUCLEOTIDE SEQUENCE [LARGE SCALE GENOMIC DNA]</scope>
</reference>
<evidence type="ECO:0000256" key="7">
    <source>
        <dbReference type="ARBA" id="ARBA00023136"/>
    </source>
</evidence>
<feature type="transmembrane region" description="Helical" evidence="8">
    <location>
        <begin position="515"/>
        <end position="541"/>
    </location>
</feature>
<dbReference type="Pfam" id="PF19055">
    <property type="entry name" value="ABC2_membrane_7"/>
    <property type="match status" value="1"/>
</dbReference>
<keyword evidence="3 8" id="KW-0812">Transmembrane</keyword>
<evidence type="ECO:0000256" key="2">
    <source>
        <dbReference type="ARBA" id="ARBA00022448"/>
    </source>
</evidence>
<dbReference type="PROSITE" id="PS00211">
    <property type="entry name" value="ABC_TRANSPORTER_1"/>
    <property type="match status" value="1"/>
</dbReference>